<evidence type="ECO:0000256" key="9">
    <source>
        <dbReference type="ARBA" id="ARBA00023204"/>
    </source>
</evidence>
<evidence type="ECO:0000256" key="1">
    <source>
        <dbReference type="ARBA" id="ARBA00022722"/>
    </source>
</evidence>
<dbReference type="Gene3D" id="3.40.50.300">
    <property type="entry name" value="P-loop containing nucleotide triphosphate hydrolases"/>
    <property type="match status" value="4"/>
</dbReference>
<dbReference type="InterPro" id="IPR014017">
    <property type="entry name" value="DNA_helicase_UvrD-like_C"/>
</dbReference>
<keyword evidence="8" id="KW-0238">DNA-binding</keyword>
<keyword evidence="3" id="KW-0227">DNA damage</keyword>
<dbReference type="AlphaFoldDB" id="A0A0R1VGH7"/>
<dbReference type="GO" id="GO:0004527">
    <property type="term" value="F:exonuclease activity"/>
    <property type="evidence" value="ECO:0007669"/>
    <property type="project" value="UniProtKB-KW"/>
</dbReference>
<dbReference type="PATRIC" id="fig|1423749.3.peg.1660"/>
<dbReference type="PANTHER" id="PTHR30591:SF1">
    <property type="entry name" value="RECBCD ENZYME SUBUNIT RECC"/>
    <property type="match status" value="1"/>
</dbReference>
<sequence length="1218" mass="138630">MGTLQFVIGKASRQHEAALVEDLIIRLQDPKQVKDRFFFLVPNHIKFETEVRILATLQSRLGYREQYAQSRVQILSFSRLAWYLLKNDPAYQSPRLSKMGPVMLVAQIIQQLKQTNPQQLGIFQGESDRPGFVQTVTEQIIAFQTANLTPDDLIDQPDSVVAQALQSQHQSPSQAIWLEKLRIISQIYERYLTLSADRLSNVDIEDLLVQKLNDPQTSHDHFYLDRYTGQFSAKEQAMVEAMIQNGASTMMSLVADRAYAPHELPDEHNLYYQSAAQYQRLITFVDQQTKVDLLPPIMASQLPLRVGRDLLAVEAWMEAQAQFQTPEAKVDFQGQVSFLVTPTRLAEVDQIAAKIRHLVATKGYRYRDFLILTRHLASYENIIEPIFKRHQIPLFIDHQRSMANSPLVTMIEALFKIKQNYYQTADVMQLLKTELLTPQDVEHASFMEAVYQTENWCLKYGQGSRAWIGKAWQPIANESADLMNTINQVRQYISREIAPFLDQLDQITTGRELATVLYQFLVHQGVDQALLKWSQAALDDGDLTLMEQPQQVWQTFCNLLDEYVDLVGELTNEPKELLEEFIAMIEAAFGAAEYSQIPSTLDQVMVSETGMTQTNQRSVVIMMGSTDDVMPEIKTTTGLLSDPDLDLLRQGLKADQFLPLSDVARSNHEPFINYLGMLSGTKRLIMTAAQLSSDESELTLSPYLIGLAKHLGQWDSDHQMVLGTQPAQIKPQAEFEQILPVISTPNVSMAYLLVTRRLQADDQTWLSDGWQSLAIELNQVMPSRYQYLMASLDYHNQTTNLPASLAVKLYGQPLDDDPRGQLMGSVSQLQTFYQNPYEYFLKYGLRLQPRDELEISIDKSGTFFHDVMDQFMRLVKQQPVDLADLVDDEALLKVLTDQAIQAAKVKQTSVMELANNDQVAAYQVYSMEKVARTMTRILSLQAQHSDARAVAMEQPFGPRVTRPGDDNQVVLKPLQQQLSNGKVVTLRGRIDRIDQVVTDQGMDYVIVDYKSSERKFDLIDAYVGTDLQMLAYLDVVQQNLPNGRVAGAIYLHLSDPQYKEKDLKKNLITVSLENHTYKGILLNQESFLMPLDDGLTNKSPKGLVIDVNKLGKSKPRLNRSDQNNFQAKAGTSLVSSDQLGWLIKRNRWLIHQAASEILAGNVSLLPVRRGAHSGLEYSDYLDIYQFDQMLDRYREIAIDEDDLIKKMQAELEGEHEWF</sequence>
<dbReference type="InterPro" id="IPR027417">
    <property type="entry name" value="P-loop_NTPase"/>
</dbReference>
<evidence type="ECO:0000256" key="3">
    <source>
        <dbReference type="ARBA" id="ARBA00022763"/>
    </source>
</evidence>
<dbReference type="GO" id="GO:0006281">
    <property type="term" value="P:DNA repair"/>
    <property type="evidence" value="ECO:0007669"/>
    <property type="project" value="UniProtKB-KW"/>
</dbReference>
<keyword evidence="12" id="KW-1185">Reference proteome</keyword>
<evidence type="ECO:0000256" key="6">
    <source>
        <dbReference type="ARBA" id="ARBA00022839"/>
    </source>
</evidence>
<keyword evidence="9" id="KW-0234">DNA repair</keyword>
<protein>
    <submittedName>
        <fullName evidence="11">ATP-dependent nuclease subunit B</fullName>
    </submittedName>
</protein>
<keyword evidence="7" id="KW-0067">ATP-binding</keyword>
<evidence type="ECO:0000259" key="10">
    <source>
        <dbReference type="PROSITE" id="PS51217"/>
    </source>
</evidence>
<keyword evidence="1" id="KW-0540">Nuclease</keyword>
<dbReference type="Proteomes" id="UP000051739">
    <property type="component" value="Unassembled WGS sequence"/>
</dbReference>
<dbReference type="InterPro" id="IPR011604">
    <property type="entry name" value="PDDEXK-like_dom_sf"/>
</dbReference>
<evidence type="ECO:0000313" key="11">
    <source>
        <dbReference type="EMBL" id="KRM02740.1"/>
    </source>
</evidence>
<dbReference type="GO" id="GO:0005524">
    <property type="term" value="F:ATP binding"/>
    <property type="evidence" value="ECO:0007669"/>
    <property type="project" value="UniProtKB-KW"/>
</dbReference>
<gene>
    <name evidence="11" type="ORF">FC60_GL001602</name>
</gene>
<proteinExistence type="predicted"/>
<evidence type="ECO:0000256" key="8">
    <source>
        <dbReference type="ARBA" id="ARBA00023125"/>
    </source>
</evidence>
<dbReference type="RefSeq" id="WP_056937057.1">
    <property type="nucleotide sequence ID" value="NZ_AZFN01000007.1"/>
</dbReference>
<evidence type="ECO:0000256" key="5">
    <source>
        <dbReference type="ARBA" id="ARBA00022806"/>
    </source>
</evidence>
<name>A0A0R1VGH7_9LACO</name>
<comment type="caution">
    <text evidence="11">The sequence shown here is derived from an EMBL/GenBank/DDBJ whole genome shotgun (WGS) entry which is preliminary data.</text>
</comment>
<keyword evidence="5" id="KW-0347">Helicase</keyword>
<dbReference type="InterPro" id="IPR049035">
    <property type="entry name" value="ADDB_N"/>
</dbReference>
<dbReference type="Pfam" id="PF21445">
    <property type="entry name" value="ADDB_N"/>
    <property type="match status" value="1"/>
</dbReference>
<dbReference type="PANTHER" id="PTHR30591">
    <property type="entry name" value="RECBCD ENZYME SUBUNIT RECC"/>
    <property type="match status" value="1"/>
</dbReference>
<reference evidence="11 12" key="1">
    <citation type="journal article" date="2015" name="Genome Announc.">
        <title>Expanding the biotechnology potential of lactobacilli through comparative genomics of 213 strains and associated genera.</title>
        <authorList>
            <person name="Sun Z."/>
            <person name="Harris H.M."/>
            <person name="McCann A."/>
            <person name="Guo C."/>
            <person name="Argimon S."/>
            <person name="Zhang W."/>
            <person name="Yang X."/>
            <person name="Jeffery I.B."/>
            <person name="Cooney J.C."/>
            <person name="Kagawa T.F."/>
            <person name="Liu W."/>
            <person name="Song Y."/>
            <person name="Salvetti E."/>
            <person name="Wrobel A."/>
            <person name="Rasinkangas P."/>
            <person name="Parkhill J."/>
            <person name="Rea M.C."/>
            <person name="O'Sullivan O."/>
            <person name="Ritari J."/>
            <person name="Douillard F.P."/>
            <person name="Paul Ross R."/>
            <person name="Yang R."/>
            <person name="Briner A.E."/>
            <person name="Felis G.E."/>
            <person name="de Vos W.M."/>
            <person name="Barrangou R."/>
            <person name="Klaenhammer T.R."/>
            <person name="Caufield P.W."/>
            <person name="Cui Y."/>
            <person name="Zhang H."/>
            <person name="O'Toole P.W."/>
        </authorList>
    </citation>
    <scope>NUCLEOTIDE SEQUENCE [LARGE SCALE GENOMIC DNA]</scope>
    <source>
        <strain evidence="11 12">DSM 16045</strain>
    </source>
</reference>
<dbReference type="GO" id="GO:0006310">
    <property type="term" value="P:DNA recombination"/>
    <property type="evidence" value="ECO:0007669"/>
    <property type="project" value="TreeGrafter"/>
</dbReference>
<dbReference type="Pfam" id="PF12705">
    <property type="entry name" value="PDDEXK_1"/>
    <property type="match status" value="1"/>
</dbReference>
<dbReference type="EMBL" id="AZFN01000007">
    <property type="protein sequence ID" value="KRM02740.1"/>
    <property type="molecule type" value="Genomic_DNA"/>
</dbReference>
<accession>A0A0R1VGH7</accession>
<dbReference type="Gene3D" id="3.90.320.10">
    <property type="match status" value="1"/>
</dbReference>
<dbReference type="GO" id="GO:0004386">
    <property type="term" value="F:helicase activity"/>
    <property type="evidence" value="ECO:0007669"/>
    <property type="project" value="UniProtKB-KW"/>
</dbReference>
<evidence type="ECO:0000256" key="2">
    <source>
        <dbReference type="ARBA" id="ARBA00022741"/>
    </source>
</evidence>
<organism evidence="11 12">
    <name type="scientific">Limosilactobacillus gastricus DSM 16045</name>
    <dbReference type="NCBI Taxonomy" id="1423749"/>
    <lineage>
        <taxon>Bacteria</taxon>
        <taxon>Bacillati</taxon>
        <taxon>Bacillota</taxon>
        <taxon>Bacilli</taxon>
        <taxon>Lactobacillales</taxon>
        <taxon>Lactobacillaceae</taxon>
        <taxon>Limosilactobacillus</taxon>
    </lineage>
</organism>
<evidence type="ECO:0000313" key="12">
    <source>
        <dbReference type="Proteomes" id="UP000051739"/>
    </source>
</evidence>
<dbReference type="GO" id="GO:0003677">
    <property type="term" value="F:DNA binding"/>
    <property type="evidence" value="ECO:0007669"/>
    <property type="project" value="UniProtKB-KW"/>
</dbReference>
<keyword evidence="4" id="KW-0378">Hydrolase</keyword>
<feature type="domain" description="UvrD-like helicase C-terminal" evidence="10">
    <location>
        <begin position="289"/>
        <end position="602"/>
    </location>
</feature>
<evidence type="ECO:0000256" key="4">
    <source>
        <dbReference type="ARBA" id="ARBA00022801"/>
    </source>
</evidence>
<keyword evidence="6" id="KW-0269">Exonuclease</keyword>
<evidence type="ECO:0000256" key="7">
    <source>
        <dbReference type="ARBA" id="ARBA00022840"/>
    </source>
</evidence>
<keyword evidence="2" id="KW-0547">Nucleotide-binding</keyword>
<dbReference type="PROSITE" id="PS51217">
    <property type="entry name" value="UVRD_HELICASE_CTER"/>
    <property type="match status" value="1"/>
</dbReference>
<dbReference type="SUPFAM" id="SSF52540">
    <property type="entry name" value="P-loop containing nucleoside triphosphate hydrolases"/>
    <property type="match status" value="1"/>
</dbReference>
<dbReference type="InterPro" id="IPR038726">
    <property type="entry name" value="PDDEXK_AddAB-type"/>
</dbReference>